<feature type="compositionally biased region" description="Polar residues" evidence="8">
    <location>
        <begin position="85"/>
        <end position="101"/>
    </location>
</feature>
<dbReference type="InterPro" id="IPR036954">
    <property type="entry name" value="Collagen_IV_NC_sf"/>
</dbReference>
<reference evidence="11" key="1">
    <citation type="submission" date="2016-11" db="UniProtKB">
        <authorList>
            <consortium name="WormBaseParasite"/>
        </authorList>
    </citation>
    <scope>IDENTIFICATION</scope>
</reference>
<evidence type="ECO:0000256" key="8">
    <source>
        <dbReference type="SAM" id="MobiDB-lite"/>
    </source>
</evidence>
<dbReference type="GO" id="GO:0030198">
    <property type="term" value="P:extracellular matrix organization"/>
    <property type="evidence" value="ECO:0007669"/>
    <property type="project" value="TreeGrafter"/>
</dbReference>
<evidence type="ECO:0000256" key="6">
    <source>
        <dbReference type="ARBA" id="ARBA00023119"/>
    </source>
</evidence>
<dbReference type="GO" id="GO:0005604">
    <property type="term" value="C:basement membrane"/>
    <property type="evidence" value="ECO:0007669"/>
    <property type="project" value="UniProtKB-SubCell"/>
</dbReference>
<feature type="region of interest" description="Disordered" evidence="8">
    <location>
        <begin position="863"/>
        <end position="1146"/>
    </location>
</feature>
<keyword evidence="7" id="KW-1015">Disulfide bond</keyword>
<keyword evidence="5" id="KW-0084">Basement membrane</keyword>
<dbReference type="InterPro" id="IPR050149">
    <property type="entry name" value="Collagen_superfamily"/>
</dbReference>
<evidence type="ECO:0000256" key="4">
    <source>
        <dbReference type="ARBA" id="ARBA00022737"/>
    </source>
</evidence>
<keyword evidence="6" id="KW-0176">Collagen</keyword>
<dbReference type="PANTHER" id="PTHR24023:SF1082">
    <property type="entry name" value="COLLAGEN TRIPLE HELIX REPEAT"/>
    <property type="match status" value="1"/>
</dbReference>
<evidence type="ECO:0000256" key="2">
    <source>
        <dbReference type="ARBA" id="ARBA00022525"/>
    </source>
</evidence>
<feature type="region of interest" description="Disordered" evidence="8">
    <location>
        <begin position="544"/>
        <end position="596"/>
    </location>
</feature>
<feature type="compositionally biased region" description="Basic and acidic residues" evidence="8">
    <location>
        <begin position="964"/>
        <end position="981"/>
    </location>
</feature>
<feature type="compositionally biased region" description="Basic and acidic residues" evidence="8">
    <location>
        <begin position="1089"/>
        <end position="1102"/>
    </location>
</feature>
<sequence length="1327" mass="143355">GQPGLKGLSGSRGQGDPGPDGIKARKATQARRRWASRRASPTGTDGPQRHRGVEGPRGVDGPRRTGATPENRMPGDKGEGIRGDNGTQATRAPGDQCSTVTLRRAKNKLLNMDQTMQGPKGIPRSKRESKVGGRRHRIDGNEAIEDHRRPGMTARRALRAQRRRRTVGVCQALEVPLASRRHRTACGVGEKGLTGPAGPQGARVSSVRLEQGPAGRHLQERLERREGQPCDLRDHAVKGRRKGDQGPKGPTGDRGYKGDKGRARYRGNKGVKGGSYSAIPAPPDRWATRASTDRLSRRKGDKGDAGQNGECRVINCTQGEKGDMGPKGWKGDKGQPAGGAAGRERYKGYLGPQETKAAWDLGLLQETGYKGVTGDRGLQGDDAKVNVTQLSKVPKASSVIGHQWREGEKGGGRNQWKIGRKGEQRRKGDKGLDEFPARMAQTGERRQRREGASGGPGDKGQKGETRLRRRPNGEGGRTEQGGQRRAGCPGKRGLRRDREARYRTQGLQRLQGASLATRAAMEPEAIAARRATLRLGADKGVKRRQGIKGDEGRLASRDARTGVKADNGQSSETGTQRLEKATRASQGVQRAIAPVKASKAAARLISGDKAAAERQAGWECAKGVGTEADRARKGLQDPQWTQRRQMGTVGEKGYQATKVSKAKSTSGSSRSQRRNWAAVACNGSLGPQVRTGRMAENGQPGGPQGTQGEVGRRRSSVRKASETAGSAKAPRPGRRPGPFEATGRRGTPGPVWSEGSGWSRGPAGDVGPRGPKGDGLPGPQGDKGDVGPLGEKGELGPLGPGRAITRAFQGRASNWQKGRQRREWHYVATRERRRHKASRAITGDFFEGYALALMGPKAIRRGWTQKANRASRRKGVPSDAKPVGRKGDKGGTVTKAKLVKGRERVKGDVGEKGDTGFQRRQRRKRHKGDLGPKGTKGDLGDKGFAQNCSTVIGPEGEKGSNAQRGERRYGFEGSERRDRSQRPQRTKGSKATWATKATTGPKGDAGQKGEKGRDASHGIDAQSRRQGERGPQGRVGPKGELGETGRRTGCAAKGGERDCRRDTGLNKGENGTLARKAKRSKATKRQRREKAPEVARREERAKRASRQARPKRRHRTQGDVGPKAMSGRKATGGPRGDRGKKGSLGPKGIIVTRVEAARKAFRGQAAHESGRLPAHGLHSMSDNAPDCPPDTKKVRMGYSFCSMDPARRSFTSMPFIYCDSALNCHYSSRSERSYWLSTRTAMLANPMPVADPQVMSRISRCTVCDSPTDLIAVHSQSNTHPDCPTGWGQIWIGYSFLMEGCTYEADVRGWGHYVWGRQDAPKWPAHA</sequence>
<comment type="subcellular location">
    <subcellularLocation>
        <location evidence="1">Secreted</location>
        <location evidence="1">Extracellular space</location>
        <location evidence="1">Extracellular matrix</location>
        <location evidence="1">Basement membrane</location>
    </subcellularLocation>
</comment>
<feature type="domain" description="Collagen IV NC1" evidence="9">
    <location>
        <begin position="1208"/>
        <end position="1298"/>
    </location>
</feature>
<evidence type="ECO:0000313" key="11">
    <source>
        <dbReference type="WBParaSite" id="maker-unitig_42745-snap-gene-0.1-mRNA-1"/>
    </source>
</evidence>
<keyword evidence="10" id="KW-1185">Reference proteome</keyword>
<name>A0A1I8FP35_9PLAT</name>
<dbReference type="GO" id="GO:0005615">
    <property type="term" value="C:extracellular space"/>
    <property type="evidence" value="ECO:0007669"/>
    <property type="project" value="TreeGrafter"/>
</dbReference>
<feature type="compositionally biased region" description="Basic residues" evidence="8">
    <location>
        <begin position="24"/>
        <end position="36"/>
    </location>
</feature>
<feature type="compositionally biased region" description="Polar residues" evidence="8">
    <location>
        <begin position="567"/>
        <end position="576"/>
    </location>
</feature>
<evidence type="ECO:0000256" key="7">
    <source>
        <dbReference type="ARBA" id="ARBA00023157"/>
    </source>
</evidence>
<dbReference type="Proteomes" id="UP000095280">
    <property type="component" value="Unplaced"/>
</dbReference>
<feature type="compositionally biased region" description="Basic and acidic residues" evidence="8">
    <location>
        <begin position="138"/>
        <end position="148"/>
    </location>
</feature>
<evidence type="ECO:0000256" key="3">
    <source>
        <dbReference type="ARBA" id="ARBA00022530"/>
    </source>
</evidence>
<feature type="region of interest" description="Disordered" evidence="8">
    <location>
        <begin position="1"/>
        <end position="148"/>
    </location>
</feature>
<protein>
    <submittedName>
        <fullName evidence="11">Collagen IV NC1 domain-containing protein</fullName>
    </submittedName>
</protein>
<dbReference type="WBParaSite" id="maker-unitig_42745-snap-gene-0.1-mRNA-1">
    <property type="protein sequence ID" value="maker-unitig_42745-snap-gene-0.1-mRNA-1"/>
    <property type="gene ID" value="maker-unitig_42745-snap-gene-0.1"/>
</dbReference>
<dbReference type="PROSITE" id="PS51403">
    <property type="entry name" value="NC1_IV"/>
    <property type="match status" value="1"/>
</dbReference>
<feature type="region of interest" description="Disordered" evidence="8">
    <location>
        <begin position="186"/>
        <end position="340"/>
    </location>
</feature>
<evidence type="ECO:0000259" key="9">
    <source>
        <dbReference type="PROSITE" id="PS51403"/>
    </source>
</evidence>
<feature type="compositionally biased region" description="Basic residues" evidence="8">
    <location>
        <begin position="1075"/>
        <end position="1088"/>
    </location>
</feature>
<feature type="compositionally biased region" description="Basic and acidic residues" evidence="8">
    <location>
        <begin position="900"/>
        <end position="914"/>
    </location>
</feature>
<feature type="compositionally biased region" description="Basic and acidic residues" evidence="8">
    <location>
        <begin position="1054"/>
        <end position="1064"/>
    </location>
</feature>
<accession>A0A1I8FP35</accession>
<dbReference type="InterPro" id="IPR016187">
    <property type="entry name" value="CTDL_fold"/>
</dbReference>
<evidence type="ECO:0000256" key="1">
    <source>
        <dbReference type="ARBA" id="ARBA00004302"/>
    </source>
</evidence>
<feature type="compositionally biased region" description="Basic and acidic residues" evidence="8">
    <location>
        <begin position="420"/>
        <end position="436"/>
    </location>
</feature>
<dbReference type="GO" id="GO:0005581">
    <property type="term" value="C:collagen trimer"/>
    <property type="evidence" value="ECO:0007669"/>
    <property type="project" value="UniProtKB-KW"/>
</dbReference>
<keyword evidence="3" id="KW-0272">Extracellular matrix</keyword>
<feature type="region of interest" description="Disordered" evidence="8">
    <location>
        <begin position="1162"/>
        <end position="1183"/>
    </location>
</feature>
<dbReference type="Pfam" id="PF01413">
    <property type="entry name" value="C4"/>
    <property type="match status" value="2"/>
</dbReference>
<proteinExistence type="predicted"/>
<dbReference type="Gene3D" id="2.170.240.10">
    <property type="entry name" value="Collagen IV, non-collagenous"/>
    <property type="match status" value="1"/>
</dbReference>
<feature type="compositionally biased region" description="Basic and acidic residues" evidence="8">
    <location>
        <begin position="547"/>
        <end position="563"/>
    </location>
</feature>
<feature type="compositionally biased region" description="Low complexity" evidence="8">
    <location>
        <begin position="658"/>
        <end position="670"/>
    </location>
</feature>
<dbReference type="InterPro" id="IPR001442">
    <property type="entry name" value="Collagen_IV_NC"/>
</dbReference>
<keyword evidence="2" id="KW-0964">Secreted</keyword>
<dbReference type="SMART" id="SM00111">
    <property type="entry name" value="C4"/>
    <property type="match status" value="1"/>
</dbReference>
<dbReference type="PANTHER" id="PTHR24023">
    <property type="entry name" value="COLLAGEN ALPHA"/>
    <property type="match status" value="1"/>
</dbReference>
<keyword evidence="4" id="KW-0677">Repeat</keyword>
<dbReference type="GO" id="GO:0030020">
    <property type="term" value="F:extracellular matrix structural constituent conferring tensile strength"/>
    <property type="evidence" value="ECO:0007669"/>
    <property type="project" value="TreeGrafter"/>
</dbReference>
<feature type="compositionally biased region" description="Basic and acidic residues" evidence="8">
    <location>
        <begin position="1005"/>
        <end position="1028"/>
    </location>
</feature>
<evidence type="ECO:0000313" key="10">
    <source>
        <dbReference type="Proteomes" id="UP000095280"/>
    </source>
</evidence>
<feature type="region of interest" description="Disordered" evidence="8">
    <location>
        <begin position="399"/>
        <end position="506"/>
    </location>
</feature>
<evidence type="ECO:0000256" key="5">
    <source>
        <dbReference type="ARBA" id="ARBA00022869"/>
    </source>
</evidence>
<feature type="compositionally biased region" description="Basic and acidic residues" evidence="8">
    <location>
        <begin position="73"/>
        <end position="82"/>
    </location>
</feature>
<feature type="compositionally biased region" description="Basic and acidic residues" evidence="8">
    <location>
        <begin position="320"/>
        <end position="333"/>
    </location>
</feature>
<organism evidence="10 11">
    <name type="scientific">Macrostomum lignano</name>
    <dbReference type="NCBI Taxonomy" id="282301"/>
    <lineage>
        <taxon>Eukaryota</taxon>
        <taxon>Metazoa</taxon>
        <taxon>Spiralia</taxon>
        <taxon>Lophotrochozoa</taxon>
        <taxon>Platyhelminthes</taxon>
        <taxon>Rhabditophora</taxon>
        <taxon>Macrostomorpha</taxon>
        <taxon>Macrostomida</taxon>
        <taxon>Macrostomidae</taxon>
        <taxon>Macrostomum</taxon>
    </lineage>
</organism>
<feature type="region of interest" description="Disordered" evidence="8">
    <location>
        <begin position="629"/>
        <end position="802"/>
    </location>
</feature>
<dbReference type="SUPFAM" id="SSF56436">
    <property type="entry name" value="C-type lectin-like"/>
    <property type="match status" value="2"/>
</dbReference>
<feature type="compositionally biased region" description="Basic residues" evidence="8">
    <location>
        <begin position="1103"/>
        <end position="1115"/>
    </location>
</feature>
<feature type="compositionally biased region" description="Basic and acidic residues" evidence="8">
    <location>
        <begin position="217"/>
        <end position="245"/>
    </location>
</feature>